<dbReference type="AlphaFoldDB" id="A0A1B2EAH5"/>
<feature type="transmembrane region" description="Helical" evidence="1">
    <location>
        <begin position="94"/>
        <end position="115"/>
    </location>
</feature>
<dbReference type="RefSeq" id="WP_099507980.1">
    <property type="nucleotide sequence ID" value="NZ_CP016616.1"/>
</dbReference>
<keyword evidence="1" id="KW-0812">Transmembrane</keyword>
<keyword evidence="1" id="KW-0472">Membrane</keyword>
<dbReference type="EMBL" id="CP016616">
    <property type="protein sequence ID" value="ANY76974.1"/>
    <property type="molecule type" value="Genomic_DNA"/>
</dbReference>
<accession>A0A1B2EAH5</accession>
<dbReference type="OrthoDB" id="8019591at2"/>
<organism evidence="2">
    <name type="scientific">Microvirga ossetica</name>
    <dbReference type="NCBI Taxonomy" id="1882682"/>
    <lineage>
        <taxon>Bacteria</taxon>
        <taxon>Pseudomonadati</taxon>
        <taxon>Pseudomonadota</taxon>
        <taxon>Alphaproteobacteria</taxon>
        <taxon>Hyphomicrobiales</taxon>
        <taxon>Methylobacteriaceae</taxon>
        <taxon>Microvirga</taxon>
    </lineage>
</organism>
<keyword evidence="1" id="KW-1133">Transmembrane helix</keyword>
<sequence length="119" mass="12743">MTALRTGQVLLMLAGLIAWALQFTLVYGATSTLCGREWANATLLGLGIVQASILIATLAALAGTGAAFAWSLWEYRWTEARQTSPADRFMIQTGVLINGFSLIVILWQGIPAFILPACA</sequence>
<gene>
    <name evidence="2" type="ORF">BB934_01025</name>
</gene>
<proteinExistence type="predicted"/>
<evidence type="ECO:0000256" key="1">
    <source>
        <dbReference type="SAM" id="Phobius"/>
    </source>
</evidence>
<protein>
    <submittedName>
        <fullName evidence="2">Uncharacterized protein</fullName>
    </submittedName>
</protein>
<reference evidence="2" key="1">
    <citation type="submission" date="2016-07" db="EMBL/GenBank/DDBJ databases">
        <title>Microvirga ossetica sp. nov. a new species of rhizobia isolated from root nodules of the legume species Vicia alpestris Steven originated from North Ossetia region in the Caucasus.</title>
        <authorList>
            <person name="Safronova V.I."/>
            <person name="Kuznetsova I.G."/>
            <person name="Sazanova A.L."/>
            <person name="Belimov A."/>
            <person name="Andronov E."/>
            <person name="Osledkin Y.S."/>
            <person name="Onishchuk O.P."/>
            <person name="Kurchak O.N."/>
            <person name="Shaposhnikov A.I."/>
            <person name="Willems A."/>
            <person name="Tikhonovich I.A."/>
        </authorList>
    </citation>
    <scope>NUCLEOTIDE SEQUENCE [LARGE SCALE GENOMIC DNA]</scope>
    <source>
        <strain evidence="2">V5/3M</strain>
    </source>
</reference>
<name>A0A1B2EAH5_9HYPH</name>
<dbReference type="KEGG" id="moc:BB934_01025"/>
<evidence type="ECO:0000313" key="2">
    <source>
        <dbReference type="EMBL" id="ANY76974.1"/>
    </source>
</evidence>
<feature type="transmembrane region" description="Helical" evidence="1">
    <location>
        <begin position="44"/>
        <end position="73"/>
    </location>
</feature>